<organism evidence="4 5">
    <name type="scientific">Mycoavidus cysteinexigens</name>
    <dbReference type="NCBI Taxonomy" id="1553431"/>
    <lineage>
        <taxon>Bacteria</taxon>
        <taxon>Pseudomonadati</taxon>
        <taxon>Pseudomonadota</taxon>
        <taxon>Betaproteobacteria</taxon>
        <taxon>Burkholderiales</taxon>
        <taxon>Burkholderiaceae</taxon>
        <taxon>Mycoavidus</taxon>
    </lineage>
</organism>
<gene>
    <name evidence="4" type="ORF">MCB1EB_1366</name>
</gene>
<evidence type="ECO:0000256" key="3">
    <source>
        <dbReference type="ARBA" id="ARBA00022679"/>
    </source>
</evidence>
<evidence type="ECO:0000313" key="4">
    <source>
        <dbReference type="EMBL" id="BBE09527.1"/>
    </source>
</evidence>
<reference evidence="4 5" key="1">
    <citation type="journal article" date="2018" name="Microbes Environ.">
        <title>Comparative Genomic Insights into Endofungal Lifestyles of Two Bacterial Endosymbionts, Mycoavidus cysteinexigens and Burkholderia rhizoxinica.</title>
        <authorList>
            <person name="Sharmin D."/>
            <person name="Guo Y."/>
            <person name="Nishizawa T."/>
            <person name="Ohshima S."/>
            <person name="Sato Y."/>
            <person name="Takashima Y."/>
            <person name="Narisawa K."/>
            <person name="Ohta H."/>
        </authorList>
    </citation>
    <scope>NUCLEOTIDE SEQUENCE [LARGE SCALE GENOMIC DNA]</scope>
    <source>
        <strain evidence="4 5">B1-EB</strain>
    </source>
</reference>
<keyword evidence="3 4" id="KW-0808">Transferase</keyword>
<dbReference type="RefSeq" id="WP_045361805.1">
    <property type="nucleotide sequence ID" value="NZ_BSOD01000015.1"/>
</dbReference>
<evidence type="ECO:0000256" key="1">
    <source>
        <dbReference type="ARBA" id="ARBA00008361"/>
    </source>
</evidence>
<dbReference type="PANTHER" id="PTHR44942:SF4">
    <property type="entry name" value="METHYLTRANSFERASE TYPE 11 DOMAIN-CONTAINING PROTEIN"/>
    <property type="match status" value="1"/>
</dbReference>
<dbReference type="Gene3D" id="3.40.50.150">
    <property type="entry name" value="Vaccinia Virus protein VP39"/>
    <property type="match status" value="1"/>
</dbReference>
<dbReference type="GO" id="GO:0032259">
    <property type="term" value="P:methylation"/>
    <property type="evidence" value="ECO:0007669"/>
    <property type="project" value="UniProtKB-KW"/>
</dbReference>
<protein>
    <submittedName>
        <fullName evidence="4">Methyltransferase type 11</fullName>
    </submittedName>
</protein>
<comment type="similarity">
    <text evidence="1">Belongs to the methyltransferase superfamily.</text>
</comment>
<dbReference type="KEGG" id="mcys:MCB1EB_1366"/>
<evidence type="ECO:0000256" key="2">
    <source>
        <dbReference type="ARBA" id="ARBA00022603"/>
    </source>
</evidence>
<dbReference type="InterPro" id="IPR013216">
    <property type="entry name" value="Methyltransf_11"/>
</dbReference>
<dbReference type="Proteomes" id="UP000282597">
    <property type="component" value="Chromosome"/>
</dbReference>
<keyword evidence="2 4" id="KW-0489">Methyltransferase</keyword>
<dbReference type="EMBL" id="AP018150">
    <property type="protein sequence ID" value="BBE09527.1"/>
    <property type="molecule type" value="Genomic_DNA"/>
</dbReference>
<sequence>MPISPSLHSVSLPPTARFSDVVENYAKYRPHYPSNIVAFLKQECGLHSKARVADIGSGTGLLTQLLLDHQYKVFGVEPNLKMRKKSEELLSHYSNFTSIDGTAEMTTLSTHSVDCVTAATAFHWFDKEKTRVEFSRILRPDGFCVLIWNLRIVEASPLMEKYESLLNQYGTDYKEISPQKIDEKGIGKFFRPITVKVASFPNQQRLDKNGFLGRLLSVSSMIKPDHPQYEAMIQAAKDLFDEHQENGYVDFIYSTKCYYGPMKI</sequence>
<dbReference type="InterPro" id="IPR029063">
    <property type="entry name" value="SAM-dependent_MTases_sf"/>
</dbReference>
<dbReference type="Pfam" id="PF08241">
    <property type="entry name" value="Methyltransf_11"/>
    <property type="match status" value="1"/>
</dbReference>
<dbReference type="SUPFAM" id="SSF53335">
    <property type="entry name" value="S-adenosyl-L-methionine-dependent methyltransferases"/>
    <property type="match status" value="1"/>
</dbReference>
<dbReference type="AlphaFoldDB" id="A0A2Z6EVQ2"/>
<accession>A0A2Z6EVQ2</accession>
<dbReference type="GO" id="GO:0008757">
    <property type="term" value="F:S-adenosylmethionine-dependent methyltransferase activity"/>
    <property type="evidence" value="ECO:0007669"/>
    <property type="project" value="InterPro"/>
</dbReference>
<name>A0A2Z6EVQ2_9BURK</name>
<evidence type="ECO:0000313" key="5">
    <source>
        <dbReference type="Proteomes" id="UP000282597"/>
    </source>
</evidence>
<dbReference type="PANTHER" id="PTHR44942">
    <property type="entry name" value="METHYLTRANSF_11 DOMAIN-CONTAINING PROTEIN"/>
    <property type="match status" value="1"/>
</dbReference>
<keyword evidence="5" id="KW-1185">Reference proteome</keyword>
<proteinExistence type="inferred from homology"/>
<dbReference type="InterPro" id="IPR051052">
    <property type="entry name" value="Diverse_substrate_MTase"/>
</dbReference>